<keyword evidence="1" id="KW-0732">Signal</keyword>
<feature type="chain" id="PRO_5001758829" evidence="1">
    <location>
        <begin position="27"/>
        <end position="272"/>
    </location>
</feature>
<accession>A0A081KFF3</accession>
<evidence type="ECO:0000256" key="1">
    <source>
        <dbReference type="SAM" id="SignalP"/>
    </source>
</evidence>
<evidence type="ECO:0000313" key="2">
    <source>
        <dbReference type="EMBL" id="KEI72879.1"/>
    </source>
</evidence>
<comment type="caution">
    <text evidence="2">The sequence shown here is derived from an EMBL/GenBank/DDBJ whole genome shotgun (WGS) entry which is preliminary data.</text>
</comment>
<reference evidence="2 3" key="1">
    <citation type="submission" date="2014-06" db="EMBL/GenBank/DDBJ databases">
        <title>Whole Genome Sequences of Three Symbiotic Endozoicomonas Bacteria.</title>
        <authorList>
            <person name="Neave M.J."/>
            <person name="Apprill A."/>
            <person name="Voolstra C.R."/>
        </authorList>
    </citation>
    <scope>NUCLEOTIDE SEQUENCE [LARGE SCALE GENOMIC DNA]</scope>
    <source>
        <strain evidence="2 3">DSM 22380</strain>
    </source>
</reference>
<sequence length="272" mass="31276">MNVMTRTLIFSISLSFFCTFSSSINAKDDYPVDYLAMDLYSLKTRRWFENGNLPHLPISAPFMRFNPSTVKQFSSPEYSSSSYLLINNPVLFTMLFPFSLFSPAASACSLTAIELAPDSMWRISGYKLNSGTPIAYNDFNQNHELMTAIKAQNMFDFNENSSGRFLLLDQENSWGLFNYPLDANITFSRHNDLTEALEEITVNVKREITNNMKAGKVYSRIISTRGIPENISGYKLVSNISYPNYDFDTWYHQPSRIMIDFKPTGRDKNHFY</sequence>
<dbReference type="STRING" id="305900.GV64_21050"/>
<dbReference type="AlphaFoldDB" id="A0A081KFF3"/>
<protein>
    <submittedName>
        <fullName evidence="2">Uncharacterized protein</fullName>
    </submittedName>
</protein>
<dbReference type="Proteomes" id="UP000027997">
    <property type="component" value="Unassembled WGS sequence"/>
</dbReference>
<gene>
    <name evidence="2" type="ORF">GV64_21050</name>
</gene>
<evidence type="ECO:0000313" key="3">
    <source>
        <dbReference type="Proteomes" id="UP000027997"/>
    </source>
</evidence>
<organism evidence="2 3">
    <name type="scientific">Endozoicomonas elysicola</name>
    <dbReference type="NCBI Taxonomy" id="305900"/>
    <lineage>
        <taxon>Bacteria</taxon>
        <taxon>Pseudomonadati</taxon>
        <taxon>Pseudomonadota</taxon>
        <taxon>Gammaproteobacteria</taxon>
        <taxon>Oceanospirillales</taxon>
        <taxon>Endozoicomonadaceae</taxon>
        <taxon>Endozoicomonas</taxon>
    </lineage>
</organism>
<dbReference type="RefSeq" id="WP_026258123.1">
    <property type="nucleotide sequence ID" value="NZ_JOJP01000001.1"/>
</dbReference>
<dbReference type="EMBL" id="JOJP01000001">
    <property type="protein sequence ID" value="KEI72879.1"/>
    <property type="molecule type" value="Genomic_DNA"/>
</dbReference>
<keyword evidence="3" id="KW-1185">Reference proteome</keyword>
<proteinExistence type="predicted"/>
<feature type="signal peptide" evidence="1">
    <location>
        <begin position="1"/>
        <end position="26"/>
    </location>
</feature>
<name>A0A081KFF3_9GAMM</name>